<evidence type="ECO:0000256" key="1">
    <source>
        <dbReference type="SAM" id="MobiDB-lite"/>
    </source>
</evidence>
<accession>A0ABZ0SAJ8</accession>
<organism evidence="2 3">
    <name type="scientific">Thiorhodovibrio winogradskyi</name>
    <dbReference type="NCBI Taxonomy" id="77007"/>
    <lineage>
        <taxon>Bacteria</taxon>
        <taxon>Pseudomonadati</taxon>
        <taxon>Pseudomonadota</taxon>
        <taxon>Gammaproteobacteria</taxon>
        <taxon>Chromatiales</taxon>
        <taxon>Chromatiaceae</taxon>
        <taxon>Thiorhodovibrio</taxon>
    </lineage>
</organism>
<protein>
    <recommendedName>
        <fullName evidence="4">Helix-turn-helix domain-containing protein</fullName>
    </recommendedName>
</protein>
<gene>
    <name evidence="2" type="ORF">Thiowin_02579</name>
</gene>
<dbReference type="RefSeq" id="WP_328983364.1">
    <property type="nucleotide sequence ID" value="NZ_CP121472.1"/>
</dbReference>
<feature type="region of interest" description="Disordered" evidence="1">
    <location>
        <begin position="1"/>
        <end position="30"/>
    </location>
</feature>
<keyword evidence="3" id="KW-1185">Reference proteome</keyword>
<evidence type="ECO:0000313" key="3">
    <source>
        <dbReference type="Proteomes" id="UP001432180"/>
    </source>
</evidence>
<proteinExistence type="predicted"/>
<name>A0ABZ0SAJ8_9GAMM</name>
<dbReference type="EMBL" id="CP121472">
    <property type="protein sequence ID" value="WPL17554.1"/>
    <property type="molecule type" value="Genomic_DNA"/>
</dbReference>
<evidence type="ECO:0000313" key="2">
    <source>
        <dbReference type="EMBL" id="WPL17554.1"/>
    </source>
</evidence>
<evidence type="ECO:0008006" key="4">
    <source>
        <dbReference type="Google" id="ProtNLM"/>
    </source>
</evidence>
<reference evidence="2 3" key="1">
    <citation type="journal article" date="2023" name="Microorganisms">
        <title>Thiorhodovibrio frisius and Trv. litoralis spp. nov., Two Novel Members from a Clade of Fastidious Purple Sulfur Bacteria That Exhibit Unique Red-Shifted Light-Harvesting Capabilities.</title>
        <authorList>
            <person name="Methner A."/>
            <person name="Kuzyk S.B."/>
            <person name="Petersen J."/>
            <person name="Bauer S."/>
            <person name="Brinkmann H."/>
            <person name="Sichau K."/>
            <person name="Wanner G."/>
            <person name="Wolf J."/>
            <person name="Neumann-Schaal M."/>
            <person name="Henke P."/>
            <person name="Tank M."/>
            <person name="Sproer C."/>
            <person name="Bunk B."/>
            <person name="Overmann J."/>
        </authorList>
    </citation>
    <scope>NUCLEOTIDE SEQUENCE [LARGE SCALE GENOMIC DNA]</scope>
    <source>
        <strain evidence="2 3">DSM 6702</strain>
    </source>
</reference>
<sequence length="100" mass="11430">MQAYENPLSAFRPVLPPHQIERPTQNQAEDDRLITAEEVRRIAGGISDMTLWRWLKRGILPPPLVIERRRYWWKEAILDALQCAGRGDARPESSAPLVSG</sequence>
<dbReference type="Proteomes" id="UP001432180">
    <property type="component" value="Chromosome"/>
</dbReference>